<feature type="domain" description="Type I restriction modification DNA specificity" evidence="5">
    <location>
        <begin position="201"/>
        <end position="376"/>
    </location>
</feature>
<feature type="domain" description="Type I restriction modification DNA specificity" evidence="5">
    <location>
        <begin position="3"/>
        <end position="168"/>
    </location>
</feature>
<sequence>MIPEGWERTKLGSFVNIASGIAPSSLRLKQVGKYPYVKVEDMNNCSKYQIDSRTFTDDELKVIRKGAVIFPKRGAAIMNNKVRIAAKDIYLDSNMMSLYPKDGLITEYLYYCLIREELHRIADTSTIPQINNKHITPYIFLLPPLPEQKKIAEILSTWDKAITTTEKLLKNSQQQKKALMQQLLTGKKRLLDDNGVRFSGEWRKYKVSNMGETSSGGTPATSKIEFWDGEISWLTPTDVTALETKYVYETKRKITELGVKFSSAKLLPKGSLLICTRATIGAMAISKNEITTNQGFKNLIPNEMFIVEFLYYLFTFKVNEFKRKASGSTFLELSMKDFDKTEFFCPEIREQVAIGKALSATDKELEFLNNKIKHLKQEKKALMQQLLTGKRRVKID</sequence>
<dbReference type="Gene3D" id="1.10.287.1120">
    <property type="entry name" value="Bipartite methylase S protein"/>
    <property type="match status" value="1"/>
</dbReference>
<dbReference type="InterPro" id="IPR052021">
    <property type="entry name" value="Type-I_RS_S_subunit"/>
</dbReference>
<keyword evidence="4" id="KW-0175">Coiled coil</keyword>
<evidence type="ECO:0000256" key="3">
    <source>
        <dbReference type="ARBA" id="ARBA00023125"/>
    </source>
</evidence>
<accession>A0ABP8I532</accession>
<keyword evidence="6" id="KW-0540">Nuclease</keyword>
<dbReference type="PANTHER" id="PTHR30408">
    <property type="entry name" value="TYPE-1 RESTRICTION ENZYME ECOKI SPECIFICITY PROTEIN"/>
    <property type="match status" value="1"/>
</dbReference>
<dbReference type="PANTHER" id="PTHR30408:SF12">
    <property type="entry name" value="TYPE I RESTRICTION ENZYME MJAVIII SPECIFICITY SUBUNIT"/>
    <property type="match status" value="1"/>
</dbReference>
<keyword evidence="3" id="KW-0238">DNA-binding</keyword>
<gene>
    <name evidence="6" type="ORF">GCM10023150_18280</name>
</gene>
<keyword evidence="2" id="KW-0680">Restriction system</keyword>
<dbReference type="Proteomes" id="UP001501294">
    <property type="component" value="Unassembled WGS sequence"/>
</dbReference>
<evidence type="ECO:0000313" key="7">
    <source>
        <dbReference type="Proteomes" id="UP001501294"/>
    </source>
</evidence>
<dbReference type="InterPro" id="IPR000055">
    <property type="entry name" value="Restrct_endonuc_typeI_TRD"/>
</dbReference>
<dbReference type="Gene3D" id="3.90.220.20">
    <property type="entry name" value="DNA methylase specificity domains"/>
    <property type="match status" value="2"/>
</dbReference>
<protein>
    <submittedName>
        <fullName evidence="6">Restriction endonuclease subunit S</fullName>
    </submittedName>
</protein>
<organism evidence="6 7">
    <name type="scientific">Kangiella taiwanensis</name>
    <dbReference type="NCBI Taxonomy" id="1079179"/>
    <lineage>
        <taxon>Bacteria</taxon>
        <taxon>Pseudomonadati</taxon>
        <taxon>Pseudomonadota</taxon>
        <taxon>Gammaproteobacteria</taxon>
        <taxon>Kangiellales</taxon>
        <taxon>Kangiellaceae</taxon>
        <taxon>Kangiella</taxon>
    </lineage>
</organism>
<evidence type="ECO:0000259" key="5">
    <source>
        <dbReference type="Pfam" id="PF01420"/>
    </source>
</evidence>
<evidence type="ECO:0000256" key="1">
    <source>
        <dbReference type="ARBA" id="ARBA00010923"/>
    </source>
</evidence>
<comment type="similarity">
    <text evidence="1">Belongs to the type-I restriction system S methylase family.</text>
</comment>
<dbReference type="RefSeq" id="WP_223579958.1">
    <property type="nucleotide sequence ID" value="NZ_BAABFU010000003.1"/>
</dbReference>
<keyword evidence="6" id="KW-0255">Endonuclease</keyword>
<dbReference type="InterPro" id="IPR044946">
    <property type="entry name" value="Restrct_endonuc_typeI_TRD_sf"/>
</dbReference>
<dbReference type="CDD" id="cd17273">
    <property type="entry name" value="RMtype1_S_EcoJA69PI-TRD1-CR1_like"/>
    <property type="match status" value="1"/>
</dbReference>
<keyword evidence="6" id="KW-0378">Hydrolase</keyword>
<evidence type="ECO:0000256" key="4">
    <source>
        <dbReference type="SAM" id="Coils"/>
    </source>
</evidence>
<name>A0ABP8I532_9GAMM</name>
<reference evidence="7" key="1">
    <citation type="journal article" date="2019" name="Int. J. Syst. Evol. Microbiol.">
        <title>The Global Catalogue of Microorganisms (GCM) 10K type strain sequencing project: providing services to taxonomists for standard genome sequencing and annotation.</title>
        <authorList>
            <consortium name="The Broad Institute Genomics Platform"/>
            <consortium name="The Broad Institute Genome Sequencing Center for Infectious Disease"/>
            <person name="Wu L."/>
            <person name="Ma J."/>
        </authorList>
    </citation>
    <scope>NUCLEOTIDE SEQUENCE [LARGE SCALE GENOMIC DNA]</scope>
    <source>
        <strain evidence="7">JCM 17727</strain>
    </source>
</reference>
<evidence type="ECO:0000313" key="6">
    <source>
        <dbReference type="EMBL" id="GAA4351521.1"/>
    </source>
</evidence>
<proteinExistence type="inferred from homology"/>
<keyword evidence="7" id="KW-1185">Reference proteome</keyword>
<dbReference type="EMBL" id="BAABFU010000003">
    <property type="protein sequence ID" value="GAA4351521.1"/>
    <property type="molecule type" value="Genomic_DNA"/>
</dbReference>
<dbReference type="GO" id="GO:0004519">
    <property type="term" value="F:endonuclease activity"/>
    <property type="evidence" value="ECO:0007669"/>
    <property type="project" value="UniProtKB-KW"/>
</dbReference>
<dbReference type="Pfam" id="PF01420">
    <property type="entry name" value="Methylase_S"/>
    <property type="match status" value="2"/>
</dbReference>
<feature type="coiled-coil region" evidence="4">
    <location>
        <begin position="358"/>
        <end position="392"/>
    </location>
</feature>
<evidence type="ECO:0000256" key="2">
    <source>
        <dbReference type="ARBA" id="ARBA00022747"/>
    </source>
</evidence>
<comment type="caution">
    <text evidence="6">The sequence shown here is derived from an EMBL/GenBank/DDBJ whole genome shotgun (WGS) entry which is preliminary data.</text>
</comment>
<dbReference type="SUPFAM" id="SSF116734">
    <property type="entry name" value="DNA methylase specificity domain"/>
    <property type="match status" value="2"/>
</dbReference>